<evidence type="ECO:0000256" key="1">
    <source>
        <dbReference type="SAM" id="SignalP"/>
    </source>
</evidence>
<feature type="chain" id="PRO_5045790345" description="EfeO-type cupredoxin-like domain-containing protein" evidence="1">
    <location>
        <begin position="19"/>
        <end position="144"/>
    </location>
</feature>
<accession>A0ABM8RZN2</accession>
<feature type="signal peptide" evidence="1">
    <location>
        <begin position="1"/>
        <end position="18"/>
    </location>
</feature>
<reference evidence="2 3" key="1">
    <citation type="submission" date="2021-02" db="EMBL/GenBank/DDBJ databases">
        <authorList>
            <person name="Han P."/>
        </authorList>
    </citation>
    <scope>NUCLEOTIDE SEQUENCE [LARGE SCALE GENOMIC DNA]</scope>
    <source>
        <strain evidence="2">Candidatus Nitrospira sp. ZN2</strain>
    </source>
</reference>
<evidence type="ECO:0008006" key="4">
    <source>
        <dbReference type="Google" id="ProtNLM"/>
    </source>
</evidence>
<evidence type="ECO:0000313" key="2">
    <source>
        <dbReference type="EMBL" id="CAE6780621.1"/>
    </source>
</evidence>
<dbReference type="InterPro" id="IPR008972">
    <property type="entry name" value="Cupredoxin"/>
</dbReference>
<protein>
    <recommendedName>
        <fullName evidence="4">EfeO-type cupredoxin-like domain-containing protein</fullName>
    </recommendedName>
</protein>
<gene>
    <name evidence="2" type="ORF">NSPZN2_40736</name>
</gene>
<dbReference type="PROSITE" id="PS51257">
    <property type="entry name" value="PROKAR_LIPOPROTEIN"/>
    <property type="match status" value="1"/>
</dbReference>
<name>A0ABM8RZN2_9BACT</name>
<proteinExistence type="predicted"/>
<dbReference type="Proteomes" id="UP000675880">
    <property type="component" value="Unassembled WGS sequence"/>
</dbReference>
<comment type="caution">
    <text evidence="2">The sequence shown here is derived from an EMBL/GenBank/DDBJ whole genome shotgun (WGS) entry which is preliminary data.</text>
</comment>
<dbReference type="SUPFAM" id="SSF49503">
    <property type="entry name" value="Cupredoxins"/>
    <property type="match status" value="1"/>
</dbReference>
<dbReference type="EMBL" id="CAJNBJ010000017">
    <property type="protein sequence ID" value="CAE6780621.1"/>
    <property type="molecule type" value="Genomic_DNA"/>
</dbReference>
<dbReference type="RefSeq" id="WP_213043516.1">
    <property type="nucleotide sequence ID" value="NZ_CAJNBJ010000017.1"/>
</dbReference>
<evidence type="ECO:0000313" key="3">
    <source>
        <dbReference type="Proteomes" id="UP000675880"/>
    </source>
</evidence>
<keyword evidence="1" id="KW-0732">Signal</keyword>
<sequence length="144" mass="15767">MRSIIVLCLLLLSTSMTSGCGTTVGTKLTGAVRYVNIRMDIAPRQLIAQIGDEIRWQNLNPEPVRLRLLEEGTPALLECGKGFSQFGVVQDTVTIAPQQYASLCFAKPGTVRFNVWLDADNPQGTMTPTGSIRIEPRAGFKRNS</sequence>
<keyword evidence="3" id="KW-1185">Reference proteome</keyword>
<organism evidence="2 3">
    <name type="scientific">Nitrospira defluvii</name>
    <dbReference type="NCBI Taxonomy" id="330214"/>
    <lineage>
        <taxon>Bacteria</taxon>
        <taxon>Pseudomonadati</taxon>
        <taxon>Nitrospirota</taxon>
        <taxon>Nitrospiria</taxon>
        <taxon>Nitrospirales</taxon>
        <taxon>Nitrospiraceae</taxon>
        <taxon>Nitrospira</taxon>
    </lineage>
</organism>